<keyword evidence="1" id="KW-0472">Membrane</keyword>
<organism evidence="2 3">
    <name type="scientific">Sphingomonas echinoides</name>
    <dbReference type="NCBI Taxonomy" id="59803"/>
    <lineage>
        <taxon>Bacteria</taxon>
        <taxon>Pseudomonadati</taxon>
        <taxon>Pseudomonadota</taxon>
        <taxon>Alphaproteobacteria</taxon>
        <taxon>Sphingomonadales</taxon>
        <taxon>Sphingomonadaceae</taxon>
        <taxon>Sphingomonas</taxon>
    </lineage>
</organism>
<keyword evidence="3" id="KW-1185">Reference proteome</keyword>
<feature type="transmembrane region" description="Helical" evidence="1">
    <location>
        <begin position="193"/>
        <end position="215"/>
    </location>
</feature>
<proteinExistence type="predicted"/>
<feature type="transmembrane region" description="Helical" evidence="1">
    <location>
        <begin position="391"/>
        <end position="410"/>
    </location>
</feature>
<feature type="transmembrane region" description="Helical" evidence="1">
    <location>
        <begin position="107"/>
        <end position="124"/>
    </location>
</feature>
<feature type="transmembrane region" description="Helical" evidence="1">
    <location>
        <begin position="445"/>
        <end position="464"/>
    </location>
</feature>
<dbReference type="RefSeq" id="WP_245535537.1">
    <property type="nucleotide sequence ID" value="NZ_JAWXXV010000001.1"/>
</dbReference>
<dbReference type="EMBL" id="JAWXXV010000001">
    <property type="protein sequence ID" value="MDX5983903.1"/>
    <property type="molecule type" value="Genomic_DNA"/>
</dbReference>
<feature type="transmembrane region" description="Helical" evidence="1">
    <location>
        <begin position="72"/>
        <end position="95"/>
    </location>
</feature>
<name>A0ABU4PLF0_9SPHN</name>
<protein>
    <recommendedName>
        <fullName evidence="4">Glycosyltransferase RgtA/B/C/D-like domain-containing protein</fullName>
    </recommendedName>
</protein>
<evidence type="ECO:0000256" key="1">
    <source>
        <dbReference type="SAM" id="Phobius"/>
    </source>
</evidence>
<dbReference type="Proteomes" id="UP001279660">
    <property type="component" value="Unassembled WGS sequence"/>
</dbReference>
<feature type="transmembrane region" description="Helical" evidence="1">
    <location>
        <begin position="12"/>
        <end position="34"/>
    </location>
</feature>
<comment type="caution">
    <text evidence="2">The sequence shown here is derived from an EMBL/GenBank/DDBJ whole genome shotgun (WGS) entry which is preliminary data.</text>
</comment>
<evidence type="ECO:0008006" key="4">
    <source>
        <dbReference type="Google" id="ProtNLM"/>
    </source>
</evidence>
<keyword evidence="1" id="KW-1133">Transmembrane helix</keyword>
<sequence length="465" mass="49469">MSSLSSKWRAGNGPSIGMVLALLLVLVVHGALFWPGILTWDAIRQYGQALSGHYDDWHPPAMNWLWRQLRTFGAGPAPMLLLQLGLYWCGTLLWLRAAGRGRPRAALAIAVLAVSPVALVLMGTVLKDSLFAGALLLASGLIATARAGERWRRIVAAIVLVAAATLRFNAVPACLPLLVLAAPAAWRRTLPRLAMTSVLAAIPLALALPLANAALHSTRSGVELSLVIYDLGGIGRFSGTNVFPATGVADPVAVNADCYTPVSWDRYAWWGAEPCAIGFTNLRAPLKAGHGPYAWWGAAVLAHPLAYAEHRLAHFNSNTRFLVHDADLPRLSLASDPNTWGFTLAPNAARDAVAAAAQAVLQTPFGWPVCWLALGVGLLVLRPAVRTLDPAAAMAWSAVLYGFSYLPLSVASEVRYHLWTIAAVGIAAALTLPRADVRALPRWRWALAGVPLAVVALSGVVARVS</sequence>
<feature type="transmembrane region" description="Helical" evidence="1">
    <location>
        <begin position="130"/>
        <end position="147"/>
    </location>
</feature>
<gene>
    <name evidence="2" type="ORF">SIL82_06495</name>
</gene>
<reference evidence="2 3" key="1">
    <citation type="submission" date="2023-11" db="EMBL/GenBank/DDBJ databases">
        <title>MicrobeMod: A computational toolkit for identifying prokaryotic methylation and restriction-modification with nanopore sequencing.</title>
        <authorList>
            <person name="Crits-Christoph A."/>
            <person name="Kang S.C."/>
            <person name="Lee H."/>
            <person name="Ostrov N."/>
        </authorList>
    </citation>
    <scope>NUCLEOTIDE SEQUENCE [LARGE SCALE GENOMIC DNA]</scope>
    <source>
        <strain evidence="2 3">ATCC 14820</strain>
    </source>
</reference>
<evidence type="ECO:0000313" key="2">
    <source>
        <dbReference type="EMBL" id="MDX5983903.1"/>
    </source>
</evidence>
<accession>A0ABU4PLF0</accession>
<feature type="transmembrane region" description="Helical" evidence="1">
    <location>
        <begin position="154"/>
        <end position="181"/>
    </location>
</feature>
<evidence type="ECO:0000313" key="3">
    <source>
        <dbReference type="Proteomes" id="UP001279660"/>
    </source>
</evidence>
<feature type="transmembrane region" description="Helical" evidence="1">
    <location>
        <begin position="416"/>
        <end position="433"/>
    </location>
</feature>
<keyword evidence="1" id="KW-0812">Transmembrane</keyword>